<dbReference type="RefSeq" id="WP_137732287.1">
    <property type="nucleotide sequence ID" value="NZ_BJCL01000003.1"/>
</dbReference>
<dbReference type="InterPro" id="IPR038527">
    <property type="entry name" value="HupH_C_sf"/>
</dbReference>
<feature type="domain" description="HupH hydrogenase expression protein C-terminal" evidence="2">
    <location>
        <begin position="53"/>
        <end position="150"/>
    </location>
</feature>
<reference evidence="4" key="1">
    <citation type="submission" date="2019-03" db="EMBL/GenBank/DDBJ databases">
        <title>Aquabacterium pictum sp.nov., the first bacteriochlorophyll a-containing freshwater bacterium in the genus Aquabacterium of the class Betaproteobacteria.</title>
        <authorList>
            <person name="Hirose S."/>
            <person name="Tank M."/>
            <person name="Hara E."/>
            <person name="Tamaki H."/>
            <person name="Takaichi S."/>
            <person name="Haruta S."/>
            <person name="Hanada S."/>
        </authorList>
    </citation>
    <scope>NUCLEOTIDE SEQUENCE [LARGE SCALE GENOMIC DNA]</scope>
    <source>
        <strain evidence="4">W35</strain>
    </source>
</reference>
<evidence type="ECO:0000313" key="3">
    <source>
        <dbReference type="EMBL" id="GCL62537.1"/>
    </source>
</evidence>
<evidence type="ECO:0000313" key="4">
    <source>
        <dbReference type="Proteomes" id="UP000301751"/>
    </source>
</evidence>
<keyword evidence="4" id="KW-1185">Reference proteome</keyword>
<dbReference type="Pfam" id="PF04809">
    <property type="entry name" value="HupH_C"/>
    <property type="match status" value="2"/>
</dbReference>
<name>A0A480AQB8_9BURK</name>
<comment type="caution">
    <text evidence="3">The sequence shown here is derived from an EMBL/GenBank/DDBJ whole genome shotgun (WGS) entry which is preliminary data.</text>
</comment>
<proteinExistence type="inferred from homology"/>
<dbReference type="Proteomes" id="UP000301751">
    <property type="component" value="Unassembled WGS sequence"/>
</dbReference>
<dbReference type="EMBL" id="BJCL01000003">
    <property type="protein sequence ID" value="GCL62537.1"/>
    <property type="molecule type" value="Genomic_DNA"/>
</dbReference>
<organism evidence="3 4">
    <name type="scientific">Pseudaquabacterium pictum</name>
    <dbReference type="NCBI Taxonomy" id="2315236"/>
    <lineage>
        <taxon>Bacteria</taxon>
        <taxon>Pseudomonadati</taxon>
        <taxon>Pseudomonadota</taxon>
        <taxon>Betaproteobacteria</taxon>
        <taxon>Burkholderiales</taxon>
        <taxon>Sphaerotilaceae</taxon>
        <taxon>Pseudaquabacterium</taxon>
    </lineage>
</organism>
<evidence type="ECO:0000256" key="1">
    <source>
        <dbReference type="ARBA" id="ARBA00010832"/>
    </source>
</evidence>
<dbReference type="AlphaFoldDB" id="A0A480AQB8"/>
<protein>
    <submittedName>
        <fullName evidence="3">Hydrogenase expression/formation protein</fullName>
    </submittedName>
</protein>
<dbReference type="InterPro" id="IPR006894">
    <property type="entry name" value="HupH_Hydgase_express_prot_C"/>
</dbReference>
<dbReference type="OrthoDB" id="6560677at2"/>
<comment type="similarity">
    <text evidence="1">Belongs to the HupH/HyaF family.</text>
</comment>
<sequence length="292" mass="30497">MKEFPIPVVAALVGPGSQAEDETLDYLPMPGGMATFQPPLLPEPEAAAPCHQGRQVLHQALAALAAVQAEGGRRSVPLDGLPAADLRLVNQVLGEGEVSAVVQPAQPGGASVQVQESVFAGLWRVITSAGGVVLHDTLEVAAIPQALHEAALADAATATPPPRWTGALPPEVQNAPALLAEIDDQLPRCGPGQPAHVINLTLLPMSPADIGFLDHHLGTGRVLILSRGYGNCRISNTLRAHGWRVVYYNSQDVVILNTVELVDLPAVAQAAPEDIADSHARLAEVLAWVDGS</sequence>
<dbReference type="Gene3D" id="3.30.1370.140">
    <property type="entry name" value="HupH hydrogenase expression protein, C-terminal domain"/>
    <property type="match status" value="2"/>
</dbReference>
<accession>A0A480AQB8</accession>
<feature type="domain" description="HupH hydrogenase expression protein C-terminal" evidence="2">
    <location>
        <begin position="172"/>
        <end position="289"/>
    </location>
</feature>
<gene>
    <name evidence="3" type="primary">hupH</name>
    <name evidence="3" type="ORF">AQPW35_16180</name>
</gene>
<evidence type="ECO:0000259" key="2">
    <source>
        <dbReference type="Pfam" id="PF04809"/>
    </source>
</evidence>